<evidence type="ECO:0000256" key="6">
    <source>
        <dbReference type="ARBA" id="ARBA00023136"/>
    </source>
</evidence>
<evidence type="ECO:0000259" key="8">
    <source>
        <dbReference type="Pfam" id="PF06454"/>
    </source>
</evidence>
<dbReference type="PANTHER" id="PTHR31142:SF1">
    <property type="entry name" value="TOBAMOVIRUS MULTIPLICATION PROTEIN 1"/>
    <property type="match status" value="1"/>
</dbReference>
<dbReference type="STRING" id="3847.A0A0R0HC29"/>
<dbReference type="InParanoid" id="A0A0R0HC29"/>
<dbReference type="Proteomes" id="UP000008827">
    <property type="component" value="Chromosome 11"/>
</dbReference>
<evidence type="ECO:0000256" key="7">
    <source>
        <dbReference type="SAM" id="Phobius"/>
    </source>
</evidence>
<evidence type="ECO:0000256" key="4">
    <source>
        <dbReference type="ARBA" id="ARBA00022692"/>
    </source>
</evidence>
<comment type="subcellular location">
    <subcellularLocation>
        <location evidence="1">Vacuole membrane</location>
        <topology evidence="1">Multi-pass membrane protein</topology>
    </subcellularLocation>
</comment>
<reference evidence="10" key="2">
    <citation type="submission" date="2018-02" db="UniProtKB">
        <authorList>
            <consortium name="EnsemblPlants"/>
        </authorList>
    </citation>
    <scope>IDENTIFICATION</scope>
    <source>
        <strain evidence="10">Williams 82</strain>
    </source>
</reference>
<dbReference type="EMBL" id="CM000844">
    <property type="protein sequence ID" value="KRH28318.1"/>
    <property type="molecule type" value="Genomic_DNA"/>
</dbReference>
<evidence type="ECO:0000313" key="11">
    <source>
        <dbReference type="Proteomes" id="UP000008827"/>
    </source>
</evidence>
<evidence type="ECO:0000256" key="5">
    <source>
        <dbReference type="ARBA" id="ARBA00022989"/>
    </source>
</evidence>
<dbReference type="Pfam" id="PF06454">
    <property type="entry name" value="THH1_TOM1-3_dom"/>
    <property type="match status" value="1"/>
</dbReference>
<comment type="similarity">
    <text evidence="2">Belongs to the plant tobamovirus multiplication TOM1 protein family.</text>
</comment>
<dbReference type="GO" id="GO:0009705">
    <property type="term" value="C:plant-type vacuole membrane"/>
    <property type="evidence" value="ECO:0000318"/>
    <property type="project" value="GO_Central"/>
</dbReference>
<sequence length="133" mass="14596">MATITQSTFSSNFSNVAGLIIVSVLCFTSSSCVELLTDIPYNWHLRRLNDVYSSLLLVLYYFVGSSIPSPLVLWVMRELPPKEAASISEESSTIAFVVDSSIAIHHPQRWTTATSIQIPTATSISKSEVTLPT</sequence>
<keyword evidence="11" id="KW-1185">Reference proteome</keyword>
<reference evidence="9" key="3">
    <citation type="submission" date="2018-07" db="EMBL/GenBank/DDBJ databases">
        <title>WGS assembly of Glycine max.</title>
        <authorList>
            <person name="Schmutz J."/>
            <person name="Cannon S."/>
            <person name="Schlueter J."/>
            <person name="Ma J."/>
            <person name="Mitros T."/>
            <person name="Nelson W."/>
            <person name="Hyten D."/>
            <person name="Song Q."/>
            <person name="Thelen J."/>
            <person name="Cheng J."/>
            <person name="Xu D."/>
            <person name="Hellsten U."/>
            <person name="May G."/>
            <person name="Yu Y."/>
            <person name="Sakurai T."/>
            <person name="Umezawa T."/>
            <person name="Bhattacharyya M."/>
            <person name="Sandhu D."/>
            <person name="Valliyodan B."/>
            <person name="Lindquist E."/>
            <person name="Peto M."/>
            <person name="Grant D."/>
            <person name="Shu S."/>
            <person name="Goodstein D."/>
            <person name="Barry K."/>
            <person name="Futrell-Griggs M."/>
            <person name="Abernathy B."/>
            <person name="Du J."/>
            <person name="Tian Z."/>
            <person name="Zhu L."/>
            <person name="Gill N."/>
            <person name="Joshi T."/>
            <person name="Libault M."/>
            <person name="Sethuraman A."/>
            <person name="Zhang X."/>
            <person name="Shinozaki K."/>
            <person name="Nguyen H."/>
            <person name="Wing R."/>
            <person name="Cregan P."/>
            <person name="Specht J."/>
            <person name="Grimwood J."/>
            <person name="Rokhsar D."/>
            <person name="Stacey G."/>
            <person name="Shoemaker R."/>
            <person name="Jackson S."/>
        </authorList>
    </citation>
    <scope>NUCLEOTIDE SEQUENCE</scope>
    <source>
        <tissue evidence="9">Callus</tissue>
    </source>
</reference>
<reference evidence="9 10" key="1">
    <citation type="journal article" date="2010" name="Nature">
        <title>Genome sequence of the palaeopolyploid soybean.</title>
        <authorList>
            <person name="Schmutz J."/>
            <person name="Cannon S.B."/>
            <person name="Schlueter J."/>
            <person name="Ma J."/>
            <person name="Mitros T."/>
            <person name="Nelson W."/>
            <person name="Hyten D.L."/>
            <person name="Song Q."/>
            <person name="Thelen J.J."/>
            <person name="Cheng J."/>
            <person name="Xu D."/>
            <person name="Hellsten U."/>
            <person name="May G.D."/>
            <person name="Yu Y."/>
            <person name="Sakurai T."/>
            <person name="Umezawa T."/>
            <person name="Bhattacharyya M.K."/>
            <person name="Sandhu D."/>
            <person name="Valliyodan B."/>
            <person name="Lindquist E."/>
            <person name="Peto M."/>
            <person name="Grant D."/>
            <person name="Shu S."/>
            <person name="Goodstein D."/>
            <person name="Barry K."/>
            <person name="Futrell-Griggs M."/>
            <person name="Abernathy B."/>
            <person name="Du J."/>
            <person name="Tian Z."/>
            <person name="Zhu L."/>
            <person name="Gill N."/>
            <person name="Joshi T."/>
            <person name="Libault M."/>
            <person name="Sethuraman A."/>
            <person name="Zhang X.-C."/>
            <person name="Shinozaki K."/>
            <person name="Nguyen H.T."/>
            <person name="Wing R.A."/>
            <person name="Cregan P."/>
            <person name="Specht J."/>
            <person name="Grimwood J."/>
            <person name="Rokhsar D."/>
            <person name="Stacey G."/>
            <person name="Shoemaker R.C."/>
            <person name="Jackson S.A."/>
        </authorList>
    </citation>
    <scope>NUCLEOTIDE SEQUENCE [LARGE SCALE GENOMIC DNA]</scope>
    <source>
        <strain evidence="10">cv. Williams 82</strain>
        <tissue evidence="9">Callus</tissue>
    </source>
</reference>
<dbReference type="InterPro" id="IPR040226">
    <property type="entry name" value="THH1/TOM1/TOM3"/>
</dbReference>
<accession>A0A0R0HC29</accession>
<feature type="transmembrane region" description="Helical" evidence="7">
    <location>
        <begin position="56"/>
        <end position="76"/>
    </location>
</feature>
<gene>
    <name evidence="9" type="ORF">GLYMA_11G045500</name>
</gene>
<proteinExistence type="inferred from homology"/>
<keyword evidence="3" id="KW-0926">Vacuole</keyword>
<evidence type="ECO:0000313" key="9">
    <source>
        <dbReference type="EMBL" id="KRH28318.1"/>
    </source>
</evidence>
<evidence type="ECO:0000313" key="10">
    <source>
        <dbReference type="EnsemblPlants" id="KRH28318"/>
    </source>
</evidence>
<evidence type="ECO:0000256" key="2">
    <source>
        <dbReference type="ARBA" id="ARBA00006779"/>
    </source>
</evidence>
<keyword evidence="5 7" id="KW-1133">Transmembrane helix</keyword>
<evidence type="ECO:0000256" key="3">
    <source>
        <dbReference type="ARBA" id="ARBA00022554"/>
    </source>
</evidence>
<dbReference type="AlphaFoldDB" id="A0A0R0HC29"/>
<keyword evidence="4 7" id="KW-0812">Transmembrane</keyword>
<organism evidence="9">
    <name type="scientific">Glycine max</name>
    <name type="common">Soybean</name>
    <name type="synonym">Glycine hispida</name>
    <dbReference type="NCBI Taxonomy" id="3847"/>
    <lineage>
        <taxon>Eukaryota</taxon>
        <taxon>Viridiplantae</taxon>
        <taxon>Streptophyta</taxon>
        <taxon>Embryophyta</taxon>
        <taxon>Tracheophyta</taxon>
        <taxon>Spermatophyta</taxon>
        <taxon>Magnoliopsida</taxon>
        <taxon>eudicotyledons</taxon>
        <taxon>Gunneridae</taxon>
        <taxon>Pentapetalae</taxon>
        <taxon>rosids</taxon>
        <taxon>fabids</taxon>
        <taxon>Fabales</taxon>
        <taxon>Fabaceae</taxon>
        <taxon>Papilionoideae</taxon>
        <taxon>50 kb inversion clade</taxon>
        <taxon>NPAAA clade</taxon>
        <taxon>indigoferoid/millettioid clade</taxon>
        <taxon>Phaseoleae</taxon>
        <taxon>Glycine</taxon>
        <taxon>Glycine subgen. Soja</taxon>
    </lineage>
</organism>
<name>A0A0R0HC29_SOYBN</name>
<dbReference type="OMA" id="TDIPYNW"/>
<dbReference type="Gramene" id="KRH28318">
    <property type="protein sequence ID" value="KRH28318"/>
    <property type="gene ID" value="GLYMA_11G045500"/>
</dbReference>
<dbReference type="EnsemblPlants" id="KRH28318">
    <property type="protein sequence ID" value="KRH28318"/>
    <property type="gene ID" value="GLYMA_11G045500"/>
</dbReference>
<dbReference type="InterPro" id="IPR009457">
    <property type="entry name" value="THH1/TOM1/TOM3_dom"/>
</dbReference>
<dbReference type="PANTHER" id="PTHR31142">
    <property type="entry name" value="TOBAMOVIRUS MULTIPLICATION PROTEIN 1-LIKE ISOFORM X1"/>
    <property type="match status" value="1"/>
</dbReference>
<feature type="domain" description="THH1/TOM1/TOM3" evidence="8">
    <location>
        <begin position="13"/>
        <end position="86"/>
    </location>
</feature>
<keyword evidence="6 7" id="KW-0472">Membrane</keyword>
<protein>
    <recommendedName>
        <fullName evidence="8">THH1/TOM1/TOM3 domain-containing protein</fullName>
    </recommendedName>
</protein>
<evidence type="ECO:0000256" key="1">
    <source>
        <dbReference type="ARBA" id="ARBA00004128"/>
    </source>
</evidence>